<organism evidence="1 2">
    <name type="scientific">Streptomyces monashensis</name>
    <dbReference type="NCBI Taxonomy" id="1678012"/>
    <lineage>
        <taxon>Bacteria</taxon>
        <taxon>Bacillati</taxon>
        <taxon>Actinomycetota</taxon>
        <taxon>Actinomycetes</taxon>
        <taxon>Kitasatosporales</taxon>
        <taxon>Streptomycetaceae</taxon>
        <taxon>Streptomyces</taxon>
    </lineage>
</organism>
<dbReference type="AlphaFoldDB" id="A0A1S2QJW7"/>
<protein>
    <submittedName>
        <fullName evidence="1">Uncharacterized protein</fullName>
    </submittedName>
</protein>
<proteinExistence type="predicted"/>
<dbReference type="EMBL" id="MLYO01000015">
    <property type="protein sequence ID" value="OIK06432.1"/>
    <property type="molecule type" value="Genomic_DNA"/>
</dbReference>
<reference evidence="1 2" key="1">
    <citation type="submission" date="2016-10" db="EMBL/GenBank/DDBJ databases">
        <title>Genome sequence of Streptomyces sp. MUSC 1.</title>
        <authorList>
            <person name="Lee L.-H."/>
            <person name="Ser H.-L."/>
            <person name="Law J.W.-F."/>
        </authorList>
    </citation>
    <scope>NUCLEOTIDE SEQUENCE [LARGE SCALE GENOMIC DNA]</scope>
    <source>
        <strain evidence="1 2">MUSC 1</strain>
    </source>
</reference>
<evidence type="ECO:0000313" key="2">
    <source>
        <dbReference type="Proteomes" id="UP000179642"/>
    </source>
</evidence>
<keyword evidence="2" id="KW-1185">Reference proteome</keyword>
<comment type="caution">
    <text evidence="1">The sequence shown here is derived from an EMBL/GenBank/DDBJ whole genome shotgun (WGS) entry which is preliminary data.</text>
</comment>
<sequence length="65" mass="6873">MVADSERIGLVSDSVLIAVIADGVNPRRLLVAEDGAPGVQPQSSWTKTWTTLRAGCVPGRLGMRP</sequence>
<name>A0A1S2QJW7_9ACTN</name>
<dbReference type="Proteomes" id="UP000179642">
    <property type="component" value="Unassembled WGS sequence"/>
</dbReference>
<evidence type="ECO:0000313" key="1">
    <source>
        <dbReference type="EMBL" id="OIK06432.1"/>
    </source>
</evidence>
<accession>A0A1S2QJW7</accession>
<gene>
    <name evidence="1" type="ORF">BIV23_08640</name>
</gene>